<evidence type="ECO:0000256" key="1">
    <source>
        <dbReference type="SAM" id="SignalP"/>
    </source>
</evidence>
<protein>
    <recommendedName>
        <fullName evidence="4">Pectinesterase inhibitor domain-containing protein</fullName>
    </recommendedName>
</protein>
<feature type="chain" id="PRO_5040729790" description="Pectinesterase inhibitor domain-containing protein" evidence="1">
    <location>
        <begin position="17"/>
        <end position="169"/>
    </location>
</feature>
<dbReference type="AlphaFoldDB" id="A0A9W7GBZ9"/>
<dbReference type="EMBL" id="BRYA01000134">
    <property type="protein sequence ID" value="GMI40702.1"/>
    <property type="molecule type" value="Genomic_DNA"/>
</dbReference>
<evidence type="ECO:0000313" key="2">
    <source>
        <dbReference type="EMBL" id="GMI40702.1"/>
    </source>
</evidence>
<evidence type="ECO:0008006" key="4">
    <source>
        <dbReference type="Google" id="ProtNLM"/>
    </source>
</evidence>
<evidence type="ECO:0000313" key="3">
    <source>
        <dbReference type="Proteomes" id="UP001165065"/>
    </source>
</evidence>
<name>A0A9W7GBZ9_9STRA</name>
<dbReference type="Proteomes" id="UP001165065">
    <property type="component" value="Unassembled WGS sequence"/>
</dbReference>
<keyword evidence="1" id="KW-0732">Signal</keyword>
<gene>
    <name evidence="2" type="ORF">TrCOL_g5096</name>
</gene>
<sequence length="169" mass="18525">MFVSIILFILVISTISYTPQSTPFITRRRTFQITSLSIISTLLPPSAPALADSTYPTSSLLQVKRACTALRSDSPSTQSSVDYNSLRSTLRSPPFDTLRKTMKTMSSSNQTLPYDDFIKSLEAYDGALGKMVKGGGYEKDEIKVVTTHSEVLKACENFYEKATGGGDTN</sequence>
<dbReference type="OrthoDB" id="10617444at2759"/>
<reference evidence="3" key="1">
    <citation type="journal article" date="2023" name="Commun. Biol.">
        <title>Genome analysis of Parmales, the sister group of diatoms, reveals the evolutionary specialization of diatoms from phago-mixotrophs to photoautotrophs.</title>
        <authorList>
            <person name="Ban H."/>
            <person name="Sato S."/>
            <person name="Yoshikawa S."/>
            <person name="Yamada K."/>
            <person name="Nakamura Y."/>
            <person name="Ichinomiya M."/>
            <person name="Sato N."/>
            <person name="Blanc-Mathieu R."/>
            <person name="Endo H."/>
            <person name="Kuwata A."/>
            <person name="Ogata H."/>
        </authorList>
    </citation>
    <scope>NUCLEOTIDE SEQUENCE [LARGE SCALE GENOMIC DNA]</scope>
</reference>
<comment type="caution">
    <text evidence="2">The sequence shown here is derived from an EMBL/GenBank/DDBJ whole genome shotgun (WGS) entry which is preliminary data.</text>
</comment>
<feature type="signal peptide" evidence="1">
    <location>
        <begin position="1"/>
        <end position="16"/>
    </location>
</feature>
<proteinExistence type="predicted"/>
<accession>A0A9W7GBZ9</accession>
<keyword evidence="3" id="KW-1185">Reference proteome</keyword>
<organism evidence="2 3">
    <name type="scientific">Triparma columacea</name>
    <dbReference type="NCBI Taxonomy" id="722753"/>
    <lineage>
        <taxon>Eukaryota</taxon>
        <taxon>Sar</taxon>
        <taxon>Stramenopiles</taxon>
        <taxon>Ochrophyta</taxon>
        <taxon>Bolidophyceae</taxon>
        <taxon>Parmales</taxon>
        <taxon>Triparmaceae</taxon>
        <taxon>Triparma</taxon>
    </lineage>
</organism>